<dbReference type="AlphaFoldDB" id="A0A061H9G1"/>
<accession>A0A061H9G1</accession>
<dbReference type="OrthoDB" id="10260712at2759"/>
<dbReference type="eggNOG" id="KOG3112">
    <property type="taxonomic scope" value="Eukaryota"/>
</dbReference>
<evidence type="ECO:0000256" key="1">
    <source>
        <dbReference type="ARBA" id="ARBA00019186"/>
    </source>
</evidence>
<comment type="function">
    <text evidence="4">Involved in 20S proteasome assembly.</text>
</comment>
<dbReference type="Gene3D" id="3.40.50.10900">
    <property type="entry name" value="PAC-like subunit"/>
    <property type="match status" value="2"/>
</dbReference>
<name>A0A061H9G1_9BASI</name>
<dbReference type="HOGENOM" id="CLU_062640_2_2_1"/>
<dbReference type="InterPro" id="IPR019151">
    <property type="entry name" value="Proteasome_assmbl_chaperone_2"/>
</dbReference>
<dbReference type="InterPro" id="IPR038389">
    <property type="entry name" value="PSMG2_sf"/>
</dbReference>
<sequence length="279" mass="29593">MTHPSPSPLLYPLTRTGPPPSFEDNTLILPMVSVGSVPQLAVDLLLHSPALALEKVARLDHSDCIPFAGPDEGAKGNAISTALEVFQNRAGLTVIQHRSPVFKSREKAFTDRLVAWIRSANFKQVLVLSSIDAAARTDDELSTSVVTLFPAPPRTPALQALSTLYPPFEVRPPPQHLSALSRSDQDSNGIPHIPGGGMTRRLLNAFAAAAAPAAAAQTQAGGDVGALLLFCAEGDNRPDAETLAHLVATCLQIDVEKPLQHPPSWQGVFGAPLDQAMYG</sequence>
<comment type="subunit">
    <text evidence="4">Component of the 20S proteasome chaperone.</text>
</comment>
<reference evidence="5 6" key="1">
    <citation type="journal article" date="2013" name="Plant Cell">
        <title>The transition from a phytopathogenic smut ancestor to an anamorphic biocontrol agent deciphered by comparative whole-genome analysis.</title>
        <authorList>
            <person name="Lefebvre F."/>
            <person name="Joly D.L."/>
            <person name="Labbe C."/>
            <person name="Teichmann B."/>
            <person name="Linning R."/>
            <person name="Belzile F."/>
            <person name="Bakkeren G."/>
            <person name="Belanger R.R."/>
        </authorList>
    </citation>
    <scope>NUCLEOTIDE SEQUENCE [LARGE SCALE GENOMIC DNA]</scope>
    <source>
        <strain evidence="5 6">PF-1</strain>
    </source>
</reference>
<dbReference type="PIRSF" id="PIRSF010044">
    <property type="entry name" value="UCP010044"/>
    <property type="match status" value="1"/>
</dbReference>
<dbReference type="GO" id="GO:0005829">
    <property type="term" value="C:cytosol"/>
    <property type="evidence" value="ECO:0007669"/>
    <property type="project" value="TreeGrafter"/>
</dbReference>
<protein>
    <recommendedName>
        <fullName evidence="1 4">Proteasome assembly chaperone 2</fullName>
    </recommendedName>
</protein>
<dbReference type="SUPFAM" id="SSF159659">
    <property type="entry name" value="Cgl1923-like"/>
    <property type="match status" value="1"/>
</dbReference>
<proteinExistence type="inferred from homology"/>
<dbReference type="PANTHER" id="PTHR12970:SF1">
    <property type="entry name" value="PROTEASOME ASSEMBLY CHAPERONE 2"/>
    <property type="match status" value="1"/>
</dbReference>
<evidence type="ECO:0000256" key="4">
    <source>
        <dbReference type="PIRNR" id="PIRNR010044"/>
    </source>
</evidence>
<dbReference type="RefSeq" id="XP_007880890.1">
    <property type="nucleotide sequence ID" value="XM_007882699.1"/>
</dbReference>
<dbReference type="Proteomes" id="UP000053664">
    <property type="component" value="Unassembled WGS sequence"/>
</dbReference>
<gene>
    <name evidence="5" type="ORF">PFL1_05169</name>
</gene>
<dbReference type="KEGG" id="pfp:PFL1_05169"/>
<dbReference type="GO" id="GO:0005634">
    <property type="term" value="C:nucleus"/>
    <property type="evidence" value="ECO:0007669"/>
    <property type="project" value="TreeGrafter"/>
</dbReference>
<dbReference type="Pfam" id="PF09754">
    <property type="entry name" value="PAC2"/>
    <property type="match status" value="1"/>
</dbReference>
<dbReference type="GeneID" id="19319267"/>
<dbReference type="InterPro" id="IPR016562">
    <property type="entry name" value="Proteasome_assmbl_chp_2_euk"/>
</dbReference>
<evidence type="ECO:0000256" key="3">
    <source>
        <dbReference type="ARBA" id="ARBA00025745"/>
    </source>
</evidence>
<keyword evidence="2 4" id="KW-0143">Chaperone</keyword>
<evidence type="ECO:0000313" key="6">
    <source>
        <dbReference type="Proteomes" id="UP000053664"/>
    </source>
</evidence>
<dbReference type="PANTHER" id="PTHR12970">
    <property type="entry name" value="PROTEASOME ASSEMBLY CHAPERONE 2"/>
    <property type="match status" value="1"/>
</dbReference>
<organism evidence="5 6">
    <name type="scientific">Pseudozyma flocculosa PF-1</name>
    <dbReference type="NCBI Taxonomy" id="1277687"/>
    <lineage>
        <taxon>Eukaryota</taxon>
        <taxon>Fungi</taxon>
        <taxon>Dikarya</taxon>
        <taxon>Basidiomycota</taxon>
        <taxon>Ustilaginomycotina</taxon>
        <taxon>Ustilaginomycetes</taxon>
        <taxon>Ustilaginales</taxon>
        <taxon>Ustilaginaceae</taxon>
        <taxon>Pseudozyma</taxon>
    </lineage>
</organism>
<evidence type="ECO:0000313" key="5">
    <source>
        <dbReference type="EMBL" id="EPQ27246.1"/>
    </source>
</evidence>
<evidence type="ECO:0000256" key="2">
    <source>
        <dbReference type="ARBA" id="ARBA00023186"/>
    </source>
</evidence>
<dbReference type="EMBL" id="KE361640">
    <property type="protein sequence ID" value="EPQ27246.1"/>
    <property type="molecule type" value="Genomic_DNA"/>
</dbReference>
<comment type="similarity">
    <text evidence="3 4">Belongs to the PSMG2 family.</text>
</comment>
<dbReference type="GO" id="GO:0043248">
    <property type="term" value="P:proteasome assembly"/>
    <property type="evidence" value="ECO:0007669"/>
    <property type="project" value="TreeGrafter"/>
</dbReference>